<dbReference type="GO" id="GO:0005737">
    <property type="term" value="C:cytoplasm"/>
    <property type="evidence" value="ECO:0007669"/>
    <property type="project" value="TreeGrafter"/>
</dbReference>
<name>A0AAD5CFG9_AMBAR</name>
<evidence type="ECO:0000313" key="5">
    <source>
        <dbReference type="Proteomes" id="UP001206925"/>
    </source>
</evidence>
<dbReference type="Pfam" id="PF00160">
    <property type="entry name" value="Pro_isomerase"/>
    <property type="match status" value="1"/>
</dbReference>
<evidence type="ECO:0000259" key="3">
    <source>
        <dbReference type="PROSITE" id="PS50072"/>
    </source>
</evidence>
<sequence length="291" mass="33129">KKFQSEDNPRVFLDISVNGDPPERLEIEAGAISGDTFGMYIFLFMGVDLLMLGKASMEDISKDSFIRSLMLVLILSADFVDENFELRHSEPGMLAMKHHGGPDTNGSLFHITLTPQPVYDGLCVVFGKVIKGMSAFYLVDHQSVVQIVDCGEISQGTKKKSLNGASSSDGAKEHSDEREKQKKCLLQILDRGEIDQDRGFQREHPGQQVRNDSIMKLRQEIDWMRAPIRELVRDDNTMKHPGQQVRNDRLMKLRQQIDWMMASFRKQVGDDTIMELRLQIDWITASIREIS</sequence>
<dbReference type="EMBL" id="JAMZMK010008321">
    <property type="protein sequence ID" value="KAI7740942.1"/>
    <property type="molecule type" value="Genomic_DNA"/>
</dbReference>
<dbReference type="Proteomes" id="UP001206925">
    <property type="component" value="Unassembled WGS sequence"/>
</dbReference>
<gene>
    <name evidence="4" type="ORF">M8C21_007208</name>
</gene>
<keyword evidence="5" id="KW-1185">Reference proteome</keyword>
<feature type="domain" description="PPIase cyclophilin-type" evidence="3">
    <location>
        <begin position="42"/>
        <end position="140"/>
    </location>
</feature>
<comment type="similarity">
    <text evidence="1">Belongs to the cyclophilin-type PPIase family.</text>
</comment>
<evidence type="ECO:0000313" key="4">
    <source>
        <dbReference type="EMBL" id="KAI7740942.1"/>
    </source>
</evidence>
<dbReference type="PROSITE" id="PS50072">
    <property type="entry name" value="CSA_PPIASE_2"/>
    <property type="match status" value="1"/>
</dbReference>
<protein>
    <recommendedName>
        <fullName evidence="3">PPIase cyclophilin-type domain-containing protein</fullName>
    </recommendedName>
</protein>
<dbReference type="GO" id="GO:0006457">
    <property type="term" value="P:protein folding"/>
    <property type="evidence" value="ECO:0007669"/>
    <property type="project" value="TreeGrafter"/>
</dbReference>
<dbReference type="InterPro" id="IPR002130">
    <property type="entry name" value="Cyclophilin-type_PPIase_dom"/>
</dbReference>
<dbReference type="Gene3D" id="2.40.100.10">
    <property type="entry name" value="Cyclophilin-like"/>
    <property type="match status" value="1"/>
</dbReference>
<dbReference type="GO" id="GO:0003755">
    <property type="term" value="F:peptidyl-prolyl cis-trans isomerase activity"/>
    <property type="evidence" value="ECO:0007669"/>
    <property type="project" value="InterPro"/>
</dbReference>
<dbReference type="AlphaFoldDB" id="A0AAD5CFG9"/>
<dbReference type="InterPro" id="IPR029000">
    <property type="entry name" value="Cyclophilin-like_dom_sf"/>
</dbReference>
<dbReference type="PANTHER" id="PTHR11071">
    <property type="entry name" value="PEPTIDYL-PROLYL CIS-TRANS ISOMERASE"/>
    <property type="match status" value="1"/>
</dbReference>
<evidence type="ECO:0000256" key="1">
    <source>
        <dbReference type="ARBA" id="ARBA00007365"/>
    </source>
</evidence>
<feature type="compositionally biased region" description="Basic and acidic residues" evidence="2">
    <location>
        <begin position="170"/>
        <end position="180"/>
    </location>
</feature>
<reference evidence="4" key="1">
    <citation type="submission" date="2022-06" db="EMBL/GenBank/DDBJ databases">
        <title>Uncovering the hologenomic basis of an extraordinary plant invasion.</title>
        <authorList>
            <person name="Bieker V.C."/>
            <person name="Martin M.D."/>
            <person name="Gilbert T."/>
            <person name="Hodgins K."/>
            <person name="Battlay P."/>
            <person name="Petersen B."/>
            <person name="Wilson J."/>
        </authorList>
    </citation>
    <scope>NUCLEOTIDE SEQUENCE</scope>
    <source>
        <strain evidence="4">AA19_3_7</strain>
        <tissue evidence="4">Leaf</tissue>
    </source>
</reference>
<dbReference type="SUPFAM" id="SSF50891">
    <property type="entry name" value="Cyclophilin-like"/>
    <property type="match status" value="1"/>
</dbReference>
<evidence type="ECO:0000256" key="2">
    <source>
        <dbReference type="SAM" id="MobiDB-lite"/>
    </source>
</evidence>
<dbReference type="PANTHER" id="PTHR11071:SF447">
    <property type="entry name" value="PEPTIDYL-PROLYL CIS-TRANS ISOMERASE CYP63"/>
    <property type="match status" value="1"/>
</dbReference>
<feature type="non-terminal residue" evidence="4">
    <location>
        <position position="1"/>
    </location>
</feature>
<accession>A0AAD5CFG9</accession>
<comment type="caution">
    <text evidence="4">The sequence shown here is derived from an EMBL/GenBank/DDBJ whole genome shotgun (WGS) entry which is preliminary data.</text>
</comment>
<feature type="region of interest" description="Disordered" evidence="2">
    <location>
        <begin position="158"/>
        <end position="180"/>
    </location>
</feature>
<dbReference type="GO" id="GO:0016018">
    <property type="term" value="F:cyclosporin A binding"/>
    <property type="evidence" value="ECO:0007669"/>
    <property type="project" value="TreeGrafter"/>
</dbReference>
<feature type="non-terminal residue" evidence="4">
    <location>
        <position position="291"/>
    </location>
</feature>
<proteinExistence type="inferred from homology"/>
<organism evidence="4 5">
    <name type="scientific">Ambrosia artemisiifolia</name>
    <name type="common">Common ragweed</name>
    <dbReference type="NCBI Taxonomy" id="4212"/>
    <lineage>
        <taxon>Eukaryota</taxon>
        <taxon>Viridiplantae</taxon>
        <taxon>Streptophyta</taxon>
        <taxon>Embryophyta</taxon>
        <taxon>Tracheophyta</taxon>
        <taxon>Spermatophyta</taxon>
        <taxon>Magnoliopsida</taxon>
        <taxon>eudicotyledons</taxon>
        <taxon>Gunneridae</taxon>
        <taxon>Pentapetalae</taxon>
        <taxon>asterids</taxon>
        <taxon>campanulids</taxon>
        <taxon>Asterales</taxon>
        <taxon>Asteraceae</taxon>
        <taxon>Asteroideae</taxon>
        <taxon>Heliantheae alliance</taxon>
        <taxon>Heliantheae</taxon>
        <taxon>Ambrosia</taxon>
    </lineage>
</organism>